<accession>A0ABR4C8D4</accession>
<evidence type="ECO:0000313" key="1">
    <source>
        <dbReference type="EMBL" id="KAL2066134.1"/>
    </source>
</evidence>
<sequence>MEEEIRRCKRTRSRLLHFSRNLLEFNADEDSDGETESFRTSSYPVLGNDSAPELKVSFVHRTLAEYMTNTTAWNTIIQRANQDRLITPHLLLLACIYSKFKSNQSHWQSIDPDGISTLDNGLWKLGHILRDAEKCTMFYLDFVESMCAQMKCRFSNNWTEIWDLPREWGCGTCCVLARLNCFLHVEKALDEDSVLKCLLLHLLAHVFQGAPNPYQVQRFLDKGFRVNDLFLGRFAWEYFLWNWAHNIRYSSLDWVPIWRLILKNGANPNHLIQPITTQILLGSGVHTLQKYLKSQNLELPCYPLHLILQGFLTNDSPRNFFQIIKDFINFGAGLDTTDAAGTSVLDTATSMKISVYNERGGQVENIFNFAPIVLRLRDECDLTSKGRITPDDSILTSLADWGRIGEPEKHVKLRELIKKLEREGYAYQR</sequence>
<comment type="caution">
    <text evidence="1">The sequence shown here is derived from an EMBL/GenBank/DDBJ whole genome shotgun (WGS) entry which is preliminary data.</text>
</comment>
<protein>
    <submittedName>
        <fullName evidence="1">Uncharacterized protein</fullName>
    </submittedName>
</protein>
<organism evidence="1 2">
    <name type="scientific">Oculimacula yallundae</name>
    <dbReference type="NCBI Taxonomy" id="86028"/>
    <lineage>
        <taxon>Eukaryota</taxon>
        <taxon>Fungi</taxon>
        <taxon>Dikarya</taxon>
        <taxon>Ascomycota</taxon>
        <taxon>Pezizomycotina</taxon>
        <taxon>Leotiomycetes</taxon>
        <taxon>Helotiales</taxon>
        <taxon>Ploettnerulaceae</taxon>
        <taxon>Oculimacula</taxon>
    </lineage>
</organism>
<evidence type="ECO:0000313" key="2">
    <source>
        <dbReference type="Proteomes" id="UP001595075"/>
    </source>
</evidence>
<keyword evidence="2" id="KW-1185">Reference proteome</keyword>
<name>A0ABR4C8D4_9HELO</name>
<reference evidence="1 2" key="1">
    <citation type="journal article" date="2024" name="Commun. Biol.">
        <title>Comparative genomic analysis of thermophilic fungi reveals convergent evolutionary adaptations and gene losses.</title>
        <authorList>
            <person name="Steindorff A.S."/>
            <person name="Aguilar-Pontes M.V."/>
            <person name="Robinson A.J."/>
            <person name="Andreopoulos B."/>
            <person name="LaButti K."/>
            <person name="Kuo A."/>
            <person name="Mondo S."/>
            <person name="Riley R."/>
            <person name="Otillar R."/>
            <person name="Haridas S."/>
            <person name="Lipzen A."/>
            <person name="Grimwood J."/>
            <person name="Schmutz J."/>
            <person name="Clum A."/>
            <person name="Reid I.D."/>
            <person name="Moisan M.C."/>
            <person name="Butler G."/>
            <person name="Nguyen T.T.M."/>
            <person name="Dewar K."/>
            <person name="Conant G."/>
            <person name="Drula E."/>
            <person name="Henrissat B."/>
            <person name="Hansel C."/>
            <person name="Singer S."/>
            <person name="Hutchinson M.I."/>
            <person name="de Vries R.P."/>
            <person name="Natvig D.O."/>
            <person name="Powell A.J."/>
            <person name="Tsang A."/>
            <person name="Grigoriev I.V."/>
        </authorList>
    </citation>
    <scope>NUCLEOTIDE SEQUENCE [LARGE SCALE GENOMIC DNA]</scope>
    <source>
        <strain evidence="1 2">CBS 494.80</strain>
    </source>
</reference>
<gene>
    <name evidence="1" type="ORF">VTL71DRAFT_2205</name>
</gene>
<dbReference type="Proteomes" id="UP001595075">
    <property type="component" value="Unassembled WGS sequence"/>
</dbReference>
<dbReference type="EMBL" id="JAZHXI010000011">
    <property type="protein sequence ID" value="KAL2066134.1"/>
    <property type="molecule type" value="Genomic_DNA"/>
</dbReference>
<proteinExistence type="predicted"/>